<dbReference type="GO" id="GO:0016757">
    <property type="term" value="F:glycosyltransferase activity"/>
    <property type="evidence" value="ECO:0007669"/>
    <property type="project" value="UniProtKB-KW"/>
</dbReference>
<evidence type="ECO:0000313" key="1">
    <source>
        <dbReference type="EMBL" id="MBW90951.1"/>
    </source>
</evidence>
<keyword evidence="1" id="KW-0328">Glycosyltransferase</keyword>
<reference evidence="1" key="1">
    <citation type="submission" date="2018-02" db="EMBL/GenBank/DDBJ databases">
        <title>Rhizophora mucronata_Transcriptome.</title>
        <authorList>
            <person name="Meera S.P."/>
            <person name="Sreeshan A."/>
            <person name="Augustine A."/>
        </authorList>
    </citation>
    <scope>NUCLEOTIDE SEQUENCE</scope>
    <source>
        <tissue evidence="1">Leaf</tissue>
    </source>
</reference>
<dbReference type="EMBL" id="GGEC01010468">
    <property type="protein sequence ID" value="MBW90951.1"/>
    <property type="molecule type" value="Transcribed_RNA"/>
</dbReference>
<sequence length="35" mass="3971">MIQPNIWVTAKYSYMEQQTFAGGQSKRQQPLAGVL</sequence>
<proteinExistence type="predicted"/>
<protein>
    <submittedName>
        <fullName evidence="1">Dolichol-phosphate mannosyltransferase subunit 3</fullName>
    </submittedName>
</protein>
<name>A0A2P2JBV4_RHIMU</name>
<accession>A0A2P2JBV4</accession>
<dbReference type="AlphaFoldDB" id="A0A2P2JBV4"/>
<keyword evidence="1" id="KW-0808">Transferase</keyword>
<organism evidence="1">
    <name type="scientific">Rhizophora mucronata</name>
    <name type="common">Asiatic mangrove</name>
    <dbReference type="NCBI Taxonomy" id="61149"/>
    <lineage>
        <taxon>Eukaryota</taxon>
        <taxon>Viridiplantae</taxon>
        <taxon>Streptophyta</taxon>
        <taxon>Embryophyta</taxon>
        <taxon>Tracheophyta</taxon>
        <taxon>Spermatophyta</taxon>
        <taxon>Magnoliopsida</taxon>
        <taxon>eudicotyledons</taxon>
        <taxon>Gunneridae</taxon>
        <taxon>Pentapetalae</taxon>
        <taxon>rosids</taxon>
        <taxon>fabids</taxon>
        <taxon>Malpighiales</taxon>
        <taxon>Rhizophoraceae</taxon>
        <taxon>Rhizophora</taxon>
    </lineage>
</organism>